<accession>A0ABV2AB12</accession>
<name>A0ABV2AB12_9GAMM</name>
<dbReference type="Proteomes" id="UP001465331">
    <property type="component" value="Unassembled WGS sequence"/>
</dbReference>
<reference evidence="1 2" key="1">
    <citation type="submission" date="2024-06" db="EMBL/GenBank/DDBJ databases">
        <authorList>
            <person name="Li Z."/>
            <person name="Jiang Y."/>
        </authorList>
    </citation>
    <scope>NUCLEOTIDE SEQUENCE [LARGE SCALE GENOMIC DNA]</scope>
    <source>
        <strain evidence="1 2">HSW-8</strain>
    </source>
</reference>
<comment type="caution">
    <text evidence="1">The sequence shown here is derived from an EMBL/GenBank/DDBJ whole genome shotgun (WGS) entry which is preliminary data.</text>
</comment>
<sequence>MTAGAALLAVAYRPVSSEPPLLRQPTWPYHWAGAAQRLAAEADFSAAFDEALAMAAHYGPSERKLRLHLALLGLRHWDALSERARALTQAHVDASLRVQSGALLRAAFAMRRETLVCARVGDDPELLTVCERYAGLRRLCDRPRPSIDLTVWCLERYAQPRHPPRAAR</sequence>
<organism evidence="1 2">
    <name type="scientific">Sinimarinibacterium thermocellulolyticum</name>
    <dbReference type="NCBI Taxonomy" id="3170016"/>
    <lineage>
        <taxon>Bacteria</taxon>
        <taxon>Pseudomonadati</taxon>
        <taxon>Pseudomonadota</taxon>
        <taxon>Gammaproteobacteria</taxon>
        <taxon>Nevskiales</taxon>
        <taxon>Nevskiaceae</taxon>
        <taxon>Sinimarinibacterium</taxon>
    </lineage>
</organism>
<protein>
    <submittedName>
        <fullName evidence="1">Uncharacterized protein</fullName>
    </submittedName>
</protein>
<dbReference type="RefSeq" id="WP_352888825.1">
    <property type="nucleotide sequence ID" value="NZ_JBEPIJ010000007.1"/>
</dbReference>
<proteinExistence type="predicted"/>
<gene>
    <name evidence="1" type="ORF">ABSH63_07920</name>
</gene>
<evidence type="ECO:0000313" key="2">
    <source>
        <dbReference type="Proteomes" id="UP001465331"/>
    </source>
</evidence>
<keyword evidence="2" id="KW-1185">Reference proteome</keyword>
<dbReference type="EMBL" id="JBEPIJ010000007">
    <property type="protein sequence ID" value="MES0873925.1"/>
    <property type="molecule type" value="Genomic_DNA"/>
</dbReference>
<evidence type="ECO:0000313" key="1">
    <source>
        <dbReference type="EMBL" id="MES0873925.1"/>
    </source>
</evidence>